<evidence type="ECO:0000256" key="6">
    <source>
        <dbReference type="ARBA" id="ARBA00022989"/>
    </source>
</evidence>
<dbReference type="InterPro" id="IPR004776">
    <property type="entry name" value="Mem_transp_PIN-like"/>
</dbReference>
<dbReference type="GO" id="GO:0055085">
    <property type="term" value="P:transmembrane transport"/>
    <property type="evidence" value="ECO:0007669"/>
    <property type="project" value="InterPro"/>
</dbReference>
<keyword evidence="5 8" id="KW-0812">Transmembrane</keyword>
<keyword evidence="6 8" id="KW-1133">Transmembrane helix</keyword>
<keyword evidence="7 8" id="KW-0472">Membrane</keyword>
<evidence type="ECO:0000256" key="3">
    <source>
        <dbReference type="ARBA" id="ARBA00022448"/>
    </source>
</evidence>
<dbReference type="PANTHER" id="PTHR36838">
    <property type="entry name" value="AUXIN EFFLUX CARRIER FAMILY PROTEIN"/>
    <property type="match status" value="1"/>
</dbReference>
<evidence type="ECO:0000313" key="10">
    <source>
        <dbReference type="Proteomes" id="UP000219336"/>
    </source>
</evidence>
<organism evidence="9 10">
    <name type="scientific">Vibrio thalassae</name>
    <dbReference type="NCBI Taxonomy" id="1243014"/>
    <lineage>
        <taxon>Bacteria</taxon>
        <taxon>Pseudomonadati</taxon>
        <taxon>Pseudomonadota</taxon>
        <taxon>Gammaproteobacteria</taxon>
        <taxon>Vibrionales</taxon>
        <taxon>Vibrionaceae</taxon>
        <taxon>Vibrio</taxon>
    </lineage>
</organism>
<accession>A0A240EMX0</accession>
<name>A0A240EMX0_9VIBR</name>
<evidence type="ECO:0000256" key="4">
    <source>
        <dbReference type="ARBA" id="ARBA00022475"/>
    </source>
</evidence>
<feature type="transmembrane region" description="Helical" evidence="8">
    <location>
        <begin position="41"/>
        <end position="60"/>
    </location>
</feature>
<dbReference type="AlphaFoldDB" id="A0A240EMX0"/>
<comment type="similarity">
    <text evidence="2">Belongs to the auxin efflux carrier (TC 2.A.69) family.</text>
</comment>
<proteinExistence type="inferred from homology"/>
<evidence type="ECO:0000256" key="7">
    <source>
        <dbReference type="ARBA" id="ARBA00023136"/>
    </source>
</evidence>
<keyword evidence="10" id="KW-1185">Reference proteome</keyword>
<feature type="transmembrane region" description="Helical" evidence="8">
    <location>
        <begin position="174"/>
        <end position="191"/>
    </location>
</feature>
<dbReference type="Gene3D" id="1.20.1530.20">
    <property type="match status" value="1"/>
</dbReference>
<protein>
    <submittedName>
        <fullName evidence="9">Membrane transport protein</fullName>
    </submittedName>
</protein>
<evidence type="ECO:0000256" key="8">
    <source>
        <dbReference type="SAM" id="Phobius"/>
    </source>
</evidence>
<feature type="transmembrane region" description="Helical" evidence="8">
    <location>
        <begin position="287"/>
        <end position="312"/>
    </location>
</feature>
<gene>
    <name evidence="9" type="ORF">VTH8203_03690</name>
</gene>
<feature type="transmembrane region" description="Helical" evidence="8">
    <location>
        <begin position="232"/>
        <end position="255"/>
    </location>
</feature>
<evidence type="ECO:0000256" key="2">
    <source>
        <dbReference type="ARBA" id="ARBA00010145"/>
    </source>
</evidence>
<evidence type="ECO:0000256" key="1">
    <source>
        <dbReference type="ARBA" id="ARBA00004651"/>
    </source>
</evidence>
<evidence type="ECO:0000313" key="9">
    <source>
        <dbReference type="EMBL" id="SNX50042.1"/>
    </source>
</evidence>
<comment type="subcellular location">
    <subcellularLocation>
        <location evidence="1">Cell membrane</location>
        <topology evidence="1">Multi-pass membrane protein</topology>
    </subcellularLocation>
</comment>
<dbReference type="GO" id="GO:0005886">
    <property type="term" value="C:plasma membrane"/>
    <property type="evidence" value="ECO:0007669"/>
    <property type="project" value="UniProtKB-SubCell"/>
</dbReference>
<feature type="transmembrane region" description="Helical" evidence="8">
    <location>
        <begin position="12"/>
        <end position="29"/>
    </location>
</feature>
<feature type="transmembrane region" description="Helical" evidence="8">
    <location>
        <begin position="261"/>
        <end position="280"/>
    </location>
</feature>
<dbReference type="InterPro" id="IPR038770">
    <property type="entry name" value="Na+/solute_symporter_sf"/>
</dbReference>
<keyword evidence="4" id="KW-1003">Cell membrane</keyword>
<feature type="transmembrane region" description="Helical" evidence="8">
    <location>
        <begin position="72"/>
        <end position="95"/>
    </location>
</feature>
<keyword evidence="3" id="KW-0813">Transport</keyword>
<dbReference type="EMBL" id="OANU01000092">
    <property type="protein sequence ID" value="SNX50042.1"/>
    <property type="molecule type" value="Genomic_DNA"/>
</dbReference>
<dbReference type="PANTHER" id="PTHR36838:SF4">
    <property type="entry name" value="AUXIN EFFLUX CARRIER FAMILY PROTEIN"/>
    <property type="match status" value="1"/>
</dbReference>
<dbReference type="RefSeq" id="WP_096994983.1">
    <property type="nucleotide sequence ID" value="NZ_JBHSII010000011.1"/>
</dbReference>
<evidence type="ECO:0000256" key="5">
    <source>
        <dbReference type="ARBA" id="ARBA00022692"/>
    </source>
</evidence>
<sequence length="318" mass="33809">MHSLIDQLLFSVAITGPICLMIILGMIFKRIGLINDNFIDVASKLVFKVTLPAMLFLSIVNSEHDFSAASQFITFSIIANILFFIFTYAFVGTLFRDSADKGVIIQGSFRANTGIIGLAYVANAYGETGVALAAIYVAVTTFIYNVQAVICLTPKGATSGVSAGKIMLTTLTKNPLIIAIVSGLVFYLLSIPVPDIAIDAGNYFARMTLPLALLCTGGSLDLSSMKKEQRPAWLASSYKLILAPLVVTTAGYWFGFRGLELGILFFMSASPVAAASYVMARSMGGNAVLAANIIALTTVVSTLTCTIGIIILTSLHAI</sequence>
<dbReference type="OrthoDB" id="9786439at2"/>
<dbReference type="Proteomes" id="UP000219336">
    <property type="component" value="Unassembled WGS sequence"/>
</dbReference>
<dbReference type="Pfam" id="PF03547">
    <property type="entry name" value="Mem_trans"/>
    <property type="match status" value="1"/>
</dbReference>
<reference evidence="10" key="1">
    <citation type="submission" date="2016-06" db="EMBL/GenBank/DDBJ databases">
        <authorList>
            <person name="Rodrigo-Torres L."/>
            <person name="Arahal R.D."/>
            <person name="Lucena T."/>
        </authorList>
    </citation>
    <scope>NUCLEOTIDE SEQUENCE [LARGE SCALE GENOMIC DNA]</scope>
    <source>
        <strain evidence="10">CECT8203</strain>
    </source>
</reference>